<keyword evidence="5" id="KW-1133">Transmembrane helix</keyword>
<keyword evidence="2 3" id="KW-0802">TPR repeat</keyword>
<feature type="compositionally biased region" description="Basic residues" evidence="4">
    <location>
        <begin position="24"/>
        <end position="40"/>
    </location>
</feature>
<keyword evidence="5" id="KW-0472">Membrane</keyword>
<dbReference type="InterPro" id="IPR011990">
    <property type="entry name" value="TPR-like_helical_dom_sf"/>
</dbReference>
<evidence type="ECO:0000256" key="4">
    <source>
        <dbReference type="SAM" id="MobiDB-lite"/>
    </source>
</evidence>
<dbReference type="SMART" id="SM00028">
    <property type="entry name" value="TPR"/>
    <property type="match status" value="7"/>
</dbReference>
<dbReference type="SUPFAM" id="SSF48452">
    <property type="entry name" value="TPR-like"/>
    <property type="match status" value="1"/>
</dbReference>
<gene>
    <name evidence="6" type="ordered locus">SGRA_0059</name>
</gene>
<dbReference type="EMBL" id="CP002831">
    <property type="protein sequence ID" value="AFC22804.1"/>
    <property type="molecule type" value="Genomic_DNA"/>
</dbReference>
<evidence type="ECO:0000313" key="6">
    <source>
        <dbReference type="EMBL" id="AFC22804.1"/>
    </source>
</evidence>
<keyword evidence="1" id="KW-0677">Repeat</keyword>
<feature type="transmembrane region" description="Helical" evidence="5">
    <location>
        <begin position="46"/>
        <end position="63"/>
    </location>
</feature>
<name>H6L4C5_SAPGL</name>
<feature type="region of interest" description="Disordered" evidence="4">
    <location>
        <begin position="1"/>
        <end position="40"/>
    </location>
</feature>
<dbReference type="PANTHER" id="PTHR44858">
    <property type="entry name" value="TETRATRICOPEPTIDE REPEAT PROTEIN 6"/>
    <property type="match status" value="1"/>
</dbReference>
<dbReference type="Pfam" id="PF13432">
    <property type="entry name" value="TPR_16"/>
    <property type="match status" value="3"/>
</dbReference>
<dbReference type="eggNOG" id="COG0457">
    <property type="taxonomic scope" value="Bacteria"/>
</dbReference>
<feature type="repeat" description="TPR" evidence="3">
    <location>
        <begin position="199"/>
        <end position="232"/>
    </location>
</feature>
<feature type="compositionally biased region" description="Basic and acidic residues" evidence="4">
    <location>
        <begin position="1"/>
        <end position="10"/>
    </location>
</feature>
<keyword evidence="5" id="KW-0812">Transmembrane</keyword>
<dbReference type="PROSITE" id="PS50005">
    <property type="entry name" value="TPR"/>
    <property type="match status" value="1"/>
</dbReference>
<evidence type="ECO:0000313" key="7">
    <source>
        <dbReference type="Proteomes" id="UP000007519"/>
    </source>
</evidence>
<dbReference type="InterPro" id="IPR050498">
    <property type="entry name" value="Ycf3"/>
</dbReference>
<protein>
    <submittedName>
        <fullName evidence="6">TPR repeat-containing protein</fullName>
    </submittedName>
</protein>
<evidence type="ECO:0000256" key="5">
    <source>
        <dbReference type="SAM" id="Phobius"/>
    </source>
</evidence>
<organism evidence="6 7">
    <name type="scientific">Saprospira grandis (strain Lewin)</name>
    <dbReference type="NCBI Taxonomy" id="984262"/>
    <lineage>
        <taxon>Bacteria</taxon>
        <taxon>Pseudomonadati</taxon>
        <taxon>Bacteroidota</taxon>
        <taxon>Saprospiria</taxon>
        <taxon>Saprospirales</taxon>
        <taxon>Saprospiraceae</taxon>
        <taxon>Saprospira</taxon>
    </lineage>
</organism>
<dbReference type="STRING" id="984262.SGRA_0059"/>
<dbReference type="AlphaFoldDB" id="H6L4C5"/>
<reference evidence="6 7" key="1">
    <citation type="journal article" date="2012" name="Stand. Genomic Sci.">
        <title>Complete genome sequencing and analysis of Saprospira grandis str. Lewin, a predatory marine bacterium.</title>
        <authorList>
            <person name="Saw J.H."/>
            <person name="Yuryev A."/>
            <person name="Kanbe M."/>
            <person name="Hou S."/>
            <person name="Young A.G."/>
            <person name="Aizawa S."/>
            <person name="Alam M."/>
        </authorList>
    </citation>
    <scope>NUCLEOTIDE SEQUENCE [LARGE SCALE GENOMIC DNA]</scope>
    <source>
        <strain evidence="6 7">Lewin</strain>
    </source>
</reference>
<dbReference type="KEGG" id="sgn:SGRA_0059"/>
<accession>H6L4C5</accession>
<dbReference type="Gene3D" id="1.25.40.10">
    <property type="entry name" value="Tetratricopeptide repeat domain"/>
    <property type="match status" value="3"/>
</dbReference>
<sequence>MCSSGRRPDPGGKAAAGPSEQRAAKRSARRRREAPKKNKKNLKKDIMRIYSFLLFFGLSWLFGACSSENVNESPQQSYDIPAIDQLSQMIAKSPKDASLYADRSRAFWEAELYKEAELDAEKALALDSSKIEYYAVLADAYFDNQHSLSAIKVLEKAIDRFPQAVPLYLKLAEMQNIVKQYQEGMLVLDKLEKIQPSQPDALYLRGSMLRDMGDTLKALESFQATVEQDADYLDAYMQLAILGDKIDAPYTVSYIDNVLRIDSTYEDALLLKAQYYHFRSKYEEAEAAYEQGILRQPMSPNLNYNLALMYLEQGDQAAKQTEKAQDFFNKALRHFDNATKFDPQFANAYYYKGLAAERLGKKEMALQEYENALRMEVFLRIIEPSTVEAAIARLRI</sequence>
<dbReference type="InterPro" id="IPR019734">
    <property type="entry name" value="TPR_rpt"/>
</dbReference>
<dbReference type="HOGENOM" id="CLU_825774_0_0_10"/>
<evidence type="ECO:0000256" key="2">
    <source>
        <dbReference type="ARBA" id="ARBA00022803"/>
    </source>
</evidence>
<proteinExistence type="predicted"/>
<keyword evidence="7" id="KW-1185">Reference proteome</keyword>
<dbReference type="PANTHER" id="PTHR44858:SF1">
    <property type="entry name" value="UDP-N-ACETYLGLUCOSAMINE--PEPTIDE N-ACETYLGLUCOSAMINYLTRANSFERASE SPINDLY-RELATED"/>
    <property type="match status" value="1"/>
</dbReference>
<evidence type="ECO:0000256" key="1">
    <source>
        <dbReference type="ARBA" id="ARBA00022737"/>
    </source>
</evidence>
<evidence type="ECO:0000256" key="3">
    <source>
        <dbReference type="PROSITE-ProRule" id="PRU00339"/>
    </source>
</evidence>
<dbReference type="Proteomes" id="UP000007519">
    <property type="component" value="Chromosome"/>
</dbReference>